<dbReference type="RefSeq" id="WP_343885468.1">
    <property type="nucleotide sequence ID" value="NZ_BAAAKI010000006.1"/>
</dbReference>
<sequence length="72" mass="8669">MSQLLQRRTIKPRHLDQWRQTWPEEVRLRREHGFSPQRAFLETHAEPKLTWLFTHDDMADYTITPAKEIGIG</sequence>
<gene>
    <name evidence="1" type="ORF">ACFP57_00675</name>
</gene>
<evidence type="ECO:0000313" key="2">
    <source>
        <dbReference type="Proteomes" id="UP001596266"/>
    </source>
</evidence>
<organism evidence="1 2">
    <name type="scientific">Luteococcus sanguinis</name>
    <dbReference type="NCBI Taxonomy" id="174038"/>
    <lineage>
        <taxon>Bacteria</taxon>
        <taxon>Bacillati</taxon>
        <taxon>Actinomycetota</taxon>
        <taxon>Actinomycetes</taxon>
        <taxon>Propionibacteriales</taxon>
        <taxon>Propionibacteriaceae</taxon>
        <taxon>Luteococcus</taxon>
    </lineage>
</organism>
<dbReference type="EMBL" id="JBHSUA010000003">
    <property type="protein sequence ID" value="MFC6395512.1"/>
    <property type="molecule type" value="Genomic_DNA"/>
</dbReference>
<accession>A0ABW1WWU3</accession>
<comment type="caution">
    <text evidence="1">The sequence shown here is derived from an EMBL/GenBank/DDBJ whole genome shotgun (WGS) entry which is preliminary data.</text>
</comment>
<name>A0ABW1WWU3_9ACTN</name>
<keyword evidence="2" id="KW-1185">Reference proteome</keyword>
<proteinExistence type="predicted"/>
<reference evidence="2" key="1">
    <citation type="journal article" date="2019" name="Int. J. Syst. Evol. Microbiol.">
        <title>The Global Catalogue of Microorganisms (GCM) 10K type strain sequencing project: providing services to taxonomists for standard genome sequencing and annotation.</title>
        <authorList>
            <consortium name="The Broad Institute Genomics Platform"/>
            <consortium name="The Broad Institute Genome Sequencing Center for Infectious Disease"/>
            <person name="Wu L."/>
            <person name="Ma J."/>
        </authorList>
    </citation>
    <scope>NUCLEOTIDE SEQUENCE [LARGE SCALE GENOMIC DNA]</scope>
    <source>
        <strain evidence="2">CGMCC 1.15277</strain>
    </source>
</reference>
<dbReference type="Proteomes" id="UP001596266">
    <property type="component" value="Unassembled WGS sequence"/>
</dbReference>
<protein>
    <submittedName>
        <fullName evidence="1">Uncharacterized protein</fullName>
    </submittedName>
</protein>
<evidence type="ECO:0000313" key="1">
    <source>
        <dbReference type="EMBL" id="MFC6395512.1"/>
    </source>
</evidence>